<evidence type="ECO:0000256" key="1">
    <source>
        <dbReference type="SAM" id="MobiDB-lite"/>
    </source>
</evidence>
<accession>A0ABR1Q0L3</accession>
<dbReference type="RefSeq" id="XP_066695561.1">
    <property type="nucleotide sequence ID" value="XM_066848865.1"/>
</dbReference>
<feature type="compositionally biased region" description="Low complexity" evidence="1">
    <location>
        <begin position="160"/>
        <end position="170"/>
    </location>
</feature>
<dbReference type="EMBL" id="JAQQWE010000008">
    <property type="protein sequence ID" value="KAK7943530.1"/>
    <property type="molecule type" value="Genomic_DNA"/>
</dbReference>
<gene>
    <name evidence="2" type="ORF">PG986_012643</name>
</gene>
<proteinExistence type="predicted"/>
<protein>
    <submittedName>
        <fullName evidence="2">Uncharacterized protein</fullName>
    </submittedName>
</protein>
<name>A0ABR1Q0L3_9PEZI</name>
<feature type="compositionally biased region" description="Basic residues" evidence="1">
    <location>
        <begin position="171"/>
        <end position="181"/>
    </location>
</feature>
<dbReference type="GeneID" id="92081927"/>
<comment type="caution">
    <text evidence="2">The sequence shown here is derived from an EMBL/GenBank/DDBJ whole genome shotgun (WGS) entry which is preliminary data.</text>
</comment>
<dbReference type="Proteomes" id="UP001391051">
    <property type="component" value="Unassembled WGS sequence"/>
</dbReference>
<keyword evidence="3" id="KW-1185">Reference proteome</keyword>
<evidence type="ECO:0000313" key="3">
    <source>
        <dbReference type="Proteomes" id="UP001391051"/>
    </source>
</evidence>
<organism evidence="2 3">
    <name type="scientific">Apiospora aurea</name>
    <dbReference type="NCBI Taxonomy" id="335848"/>
    <lineage>
        <taxon>Eukaryota</taxon>
        <taxon>Fungi</taxon>
        <taxon>Dikarya</taxon>
        <taxon>Ascomycota</taxon>
        <taxon>Pezizomycotina</taxon>
        <taxon>Sordariomycetes</taxon>
        <taxon>Xylariomycetidae</taxon>
        <taxon>Amphisphaeriales</taxon>
        <taxon>Apiosporaceae</taxon>
        <taxon>Apiospora</taxon>
    </lineage>
</organism>
<feature type="region of interest" description="Disordered" evidence="1">
    <location>
        <begin position="160"/>
        <end position="181"/>
    </location>
</feature>
<evidence type="ECO:0000313" key="2">
    <source>
        <dbReference type="EMBL" id="KAK7943530.1"/>
    </source>
</evidence>
<sequence length="181" mass="18355">MATTATCTVLGPLTTVFTPDPTCVTPMTGPCDQTTCYGWAGQTCHLSAGSFTVSDQAACWPPVTKGIDASSIGPLSGRGLYSPGLSCPSGHVRACSKTWAGGDGDGDGDFAFQFPPTAGETAVGCCPSSYACSTRPAGAQAAQTCTRIMTRASYPVVSCGGTISPGTTPRPGRRRARPSTC</sequence>
<reference evidence="2 3" key="1">
    <citation type="submission" date="2023-01" db="EMBL/GenBank/DDBJ databases">
        <title>Analysis of 21 Apiospora genomes using comparative genomics revels a genus with tremendous synthesis potential of carbohydrate active enzymes and secondary metabolites.</title>
        <authorList>
            <person name="Sorensen T."/>
        </authorList>
    </citation>
    <scope>NUCLEOTIDE SEQUENCE [LARGE SCALE GENOMIC DNA]</scope>
    <source>
        <strain evidence="2 3">CBS 24483</strain>
    </source>
</reference>